<keyword evidence="3" id="KW-1185">Reference proteome</keyword>
<evidence type="ECO:0000256" key="1">
    <source>
        <dbReference type="ARBA" id="ARBA00004123"/>
    </source>
</evidence>
<gene>
    <name evidence="2" type="ORF">B4U80_14530</name>
</gene>
<sequence length="140" mass="16410">MEIENAERRKQLTIDEKAKILVLNAQGLTENQIALDIGRNRSTVSRVIARWRNSQTIKRKHGTGLVRKTTPEQDNDIVTYALNNRFEIIESVRNRVAPTVSRKTVIRRLRERNARRFIAAKKLYLTAEIIDERFDYSLEF</sequence>
<dbReference type="OrthoDB" id="6376364at2759"/>
<dbReference type="AlphaFoldDB" id="A0A443RUR5"/>
<dbReference type="InterPro" id="IPR009057">
    <property type="entry name" value="Homeodomain-like_sf"/>
</dbReference>
<accession>A0A443RUR5</accession>
<comment type="subcellular location">
    <subcellularLocation>
        <location evidence="1">Nucleus</location>
    </subcellularLocation>
</comment>
<dbReference type="VEuPathDB" id="VectorBase:LDEU013115"/>
<dbReference type="Pfam" id="PF13384">
    <property type="entry name" value="HTH_23"/>
    <property type="match status" value="1"/>
</dbReference>
<organism evidence="2 3">
    <name type="scientific">Leptotrombidium deliense</name>
    <dbReference type="NCBI Taxonomy" id="299467"/>
    <lineage>
        <taxon>Eukaryota</taxon>
        <taxon>Metazoa</taxon>
        <taxon>Ecdysozoa</taxon>
        <taxon>Arthropoda</taxon>
        <taxon>Chelicerata</taxon>
        <taxon>Arachnida</taxon>
        <taxon>Acari</taxon>
        <taxon>Acariformes</taxon>
        <taxon>Trombidiformes</taxon>
        <taxon>Prostigmata</taxon>
        <taxon>Anystina</taxon>
        <taxon>Parasitengona</taxon>
        <taxon>Trombiculoidea</taxon>
        <taxon>Trombiculidae</taxon>
        <taxon>Leptotrombidium</taxon>
    </lineage>
</organism>
<reference evidence="2 3" key="1">
    <citation type="journal article" date="2018" name="Gigascience">
        <title>Genomes of trombidid mites reveal novel predicted allergens and laterally-transferred genes associated with secondary metabolism.</title>
        <authorList>
            <person name="Dong X."/>
            <person name="Chaisiri K."/>
            <person name="Xia D."/>
            <person name="Armstrong S.D."/>
            <person name="Fang Y."/>
            <person name="Donnelly M.J."/>
            <person name="Kadowaki T."/>
            <person name="McGarry J.W."/>
            <person name="Darby A.C."/>
            <person name="Makepeace B.L."/>
        </authorList>
    </citation>
    <scope>NUCLEOTIDE SEQUENCE [LARGE SCALE GENOMIC DNA]</scope>
    <source>
        <strain evidence="2">UoL-UT</strain>
    </source>
</reference>
<dbReference type="EMBL" id="NCKV01032348">
    <property type="protein sequence ID" value="RWS18925.1"/>
    <property type="molecule type" value="Genomic_DNA"/>
</dbReference>
<proteinExistence type="predicted"/>
<dbReference type="GO" id="GO:0005634">
    <property type="term" value="C:nucleus"/>
    <property type="evidence" value="ECO:0007669"/>
    <property type="project" value="UniProtKB-SubCell"/>
</dbReference>
<dbReference type="SUPFAM" id="SSF46689">
    <property type="entry name" value="Homeodomain-like"/>
    <property type="match status" value="1"/>
</dbReference>
<dbReference type="Proteomes" id="UP000288716">
    <property type="component" value="Unassembled WGS sequence"/>
</dbReference>
<evidence type="ECO:0000313" key="2">
    <source>
        <dbReference type="EMBL" id="RWS18925.1"/>
    </source>
</evidence>
<evidence type="ECO:0000313" key="3">
    <source>
        <dbReference type="Proteomes" id="UP000288716"/>
    </source>
</evidence>
<protein>
    <submittedName>
        <fullName evidence="2">Uncharacterized protein</fullName>
    </submittedName>
</protein>
<name>A0A443RUR5_9ACAR</name>
<feature type="non-terminal residue" evidence="2">
    <location>
        <position position="140"/>
    </location>
</feature>
<dbReference type="Gene3D" id="1.10.10.60">
    <property type="entry name" value="Homeodomain-like"/>
    <property type="match status" value="1"/>
</dbReference>
<comment type="caution">
    <text evidence="2">The sequence shown here is derived from an EMBL/GenBank/DDBJ whole genome shotgun (WGS) entry which is preliminary data.</text>
</comment>